<dbReference type="InterPro" id="IPR001810">
    <property type="entry name" value="F-box_dom"/>
</dbReference>
<accession>I3S8Z3</accession>
<protein>
    <recommendedName>
        <fullName evidence="1">F-box domain-containing protein</fullName>
    </recommendedName>
</protein>
<name>I3S8Z3_LOTJA</name>
<dbReference type="InterPro" id="IPR053197">
    <property type="entry name" value="F-box_SCFL_complex_component"/>
</dbReference>
<reference evidence="2" key="1">
    <citation type="submission" date="2012-05" db="EMBL/GenBank/DDBJ databases">
        <authorList>
            <person name="Krishnakumar V."/>
            <person name="Cheung F."/>
            <person name="Xiao Y."/>
            <person name="Chan A."/>
            <person name="Moskal W.A."/>
            <person name="Town C.D."/>
        </authorList>
    </citation>
    <scope>NUCLEOTIDE SEQUENCE</scope>
</reference>
<dbReference type="PANTHER" id="PTHR34223:SF51">
    <property type="entry name" value="OS06G0556300 PROTEIN"/>
    <property type="match status" value="1"/>
</dbReference>
<dbReference type="InterPro" id="IPR036047">
    <property type="entry name" value="F-box-like_dom_sf"/>
</dbReference>
<feature type="domain" description="F-box" evidence="1">
    <location>
        <begin position="17"/>
        <end position="51"/>
    </location>
</feature>
<evidence type="ECO:0000313" key="2">
    <source>
        <dbReference type="EMBL" id="AFK36735.1"/>
    </source>
</evidence>
<dbReference type="Pfam" id="PF00646">
    <property type="entry name" value="F-box"/>
    <property type="match status" value="1"/>
</dbReference>
<dbReference type="SUPFAM" id="SSF81383">
    <property type="entry name" value="F-box domain"/>
    <property type="match status" value="1"/>
</dbReference>
<sequence length="172" mass="19671">MTSPTVRKEGKQSDDMISQLPNEILHCILSSLSFDEAVRTSILAKSWIPLWRHASCLDFDGTCMIRPLSMLQNPHYNFFTPKAAREYGKIVKDIILNRHLNGDLTMCRFRHYPKSLVSKELEALVRLVVEVYKNLGSLTLDCCCHPKALVQPFEYVKLYLTPGILKICVRSS</sequence>
<dbReference type="PANTHER" id="PTHR34223">
    <property type="entry name" value="OS11G0201299 PROTEIN"/>
    <property type="match status" value="1"/>
</dbReference>
<organism evidence="2">
    <name type="scientific">Lotus japonicus</name>
    <name type="common">Lotus corniculatus var. japonicus</name>
    <dbReference type="NCBI Taxonomy" id="34305"/>
    <lineage>
        <taxon>Eukaryota</taxon>
        <taxon>Viridiplantae</taxon>
        <taxon>Streptophyta</taxon>
        <taxon>Embryophyta</taxon>
        <taxon>Tracheophyta</taxon>
        <taxon>Spermatophyta</taxon>
        <taxon>Magnoliopsida</taxon>
        <taxon>eudicotyledons</taxon>
        <taxon>Gunneridae</taxon>
        <taxon>Pentapetalae</taxon>
        <taxon>rosids</taxon>
        <taxon>fabids</taxon>
        <taxon>Fabales</taxon>
        <taxon>Fabaceae</taxon>
        <taxon>Papilionoideae</taxon>
        <taxon>50 kb inversion clade</taxon>
        <taxon>NPAAA clade</taxon>
        <taxon>Hologalegina</taxon>
        <taxon>robinioid clade</taxon>
        <taxon>Loteae</taxon>
        <taxon>Lotus</taxon>
    </lineage>
</organism>
<evidence type="ECO:0000259" key="1">
    <source>
        <dbReference type="Pfam" id="PF00646"/>
    </source>
</evidence>
<dbReference type="EMBL" id="BT136940">
    <property type="protein sequence ID" value="AFK36735.1"/>
    <property type="molecule type" value="mRNA"/>
</dbReference>
<proteinExistence type="evidence at transcript level"/>
<dbReference type="AlphaFoldDB" id="I3S8Z3"/>